<sequence>MFINFADCIFAKAAETDVSDFVSLIDKRIEWMEQNGIKQWNLFGYKQRYSFAYFKREADLGHMYVLRDNDSRIIAGAVLLESDLRWQQNDPQKPSLYVHNFASLLSVKGAGKELLRRIEFLALQKKKICVRLDVIISNDKLNSWYDDMGYYLIGTGSFIEKDPAIR</sequence>
<comment type="caution">
    <text evidence="1">The sequence shown here is derived from an EMBL/GenBank/DDBJ whole genome shotgun (WGS) entry which is preliminary data.</text>
</comment>
<dbReference type="EMBL" id="AEVO01000026">
    <property type="protein sequence ID" value="EFY07578.1"/>
    <property type="molecule type" value="Genomic_DNA"/>
</dbReference>
<gene>
    <name evidence="1" type="ORF">HMPREF9444_00564</name>
</gene>
<dbReference type="AlphaFoldDB" id="E8LIP4"/>
<dbReference type="SUPFAM" id="SSF55729">
    <property type="entry name" value="Acyl-CoA N-acyltransferases (Nat)"/>
    <property type="match status" value="1"/>
</dbReference>
<protein>
    <recommendedName>
        <fullName evidence="3">N-acetyltransferase domain-containing protein</fullName>
    </recommendedName>
</protein>
<dbReference type="InterPro" id="IPR016181">
    <property type="entry name" value="Acyl_CoA_acyltransferase"/>
</dbReference>
<keyword evidence="2" id="KW-1185">Reference proteome</keyword>
<name>E8LIP4_SUCHY</name>
<proteinExistence type="predicted"/>
<feature type="non-terminal residue" evidence="1">
    <location>
        <position position="166"/>
    </location>
</feature>
<evidence type="ECO:0000313" key="1">
    <source>
        <dbReference type="EMBL" id="EFY07578.1"/>
    </source>
</evidence>
<evidence type="ECO:0008006" key="3">
    <source>
        <dbReference type="Google" id="ProtNLM"/>
    </source>
</evidence>
<dbReference type="HOGENOM" id="CLU_013985_13_3_6"/>
<dbReference type="Proteomes" id="UP000018458">
    <property type="component" value="Unassembled WGS sequence"/>
</dbReference>
<dbReference type="Gene3D" id="3.40.630.30">
    <property type="match status" value="1"/>
</dbReference>
<evidence type="ECO:0000313" key="2">
    <source>
        <dbReference type="Proteomes" id="UP000018458"/>
    </source>
</evidence>
<dbReference type="eggNOG" id="COG0456">
    <property type="taxonomic scope" value="Bacteria"/>
</dbReference>
<reference evidence="1 2" key="1">
    <citation type="submission" date="2011-01" db="EMBL/GenBank/DDBJ databases">
        <authorList>
            <person name="Weinstock G."/>
            <person name="Sodergren E."/>
            <person name="Clifton S."/>
            <person name="Fulton L."/>
            <person name="Fulton B."/>
            <person name="Courtney L."/>
            <person name="Fronick C."/>
            <person name="Harrison M."/>
            <person name="Strong C."/>
            <person name="Farmer C."/>
            <person name="Delahaunty K."/>
            <person name="Markovic C."/>
            <person name="Hall O."/>
            <person name="Minx P."/>
            <person name="Tomlinson C."/>
            <person name="Mitreva M."/>
            <person name="Hou S."/>
            <person name="Chen J."/>
            <person name="Wollam A."/>
            <person name="Pepin K.H."/>
            <person name="Johnson M."/>
            <person name="Bhonagiri V."/>
            <person name="Zhang X."/>
            <person name="Suruliraj S."/>
            <person name="Warren W."/>
            <person name="Chinwalla A."/>
            <person name="Mardis E.R."/>
            <person name="Wilson R.K."/>
        </authorList>
    </citation>
    <scope>NUCLEOTIDE SEQUENCE [LARGE SCALE GENOMIC DNA]</scope>
    <source>
        <strain evidence="2">DSM 22608 / JCM 16073 / KCTC 15190 / YIT 12066</strain>
    </source>
</reference>
<dbReference type="RefSeq" id="WP_009142782.1">
    <property type="nucleotide sequence ID" value="NZ_GL830964.1"/>
</dbReference>
<organism evidence="1 2">
    <name type="scientific">Succinatimonas hippei (strain DSM 22608 / JCM 16073 / KCTC 15190 / YIT 12066)</name>
    <dbReference type="NCBI Taxonomy" id="762983"/>
    <lineage>
        <taxon>Bacteria</taxon>
        <taxon>Pseudomonadati</taxon>
        <taxon>Pseudomonadota</taxon>
        <taxon>Gammaproteobacteria</taxon>
        <taxon>Aeromonadales</taxon>
        <taxon>Succinivibrionaceae</taxon>
        <taxon>Succinatimonas</taxon>
    </lineage>
</organism>
<accession>E8LIP4</accession>
<dbReference type="OrthoDB" id="27442at2"/>
<dbReference type="STRING" id="762983.HMPREF9444_00564"/>